<proteinExistence type="inferred from homology"/>
<dbReference type="EMBL" id="ATHL01000118">
    <property type="protein sequence ID" value="EQB10070.1"/>
    <property type="molecule type" value="Genomic_DNA"/>
</dbReference>
<dbReference type="AlphaFoldDB" id="T0IEF4"/>
<dbReference type="Proteomes" id="UP000015527">
    <property type="component" value="Unassembled WGS sequence"/>
</dbReference>
<keyword evidence="4" id="KW-1185">Reference proteome</keyword>
<sequence>MNPECHIDVIHDIMNSAQMHDCPLRIEIDDIDFMGHVNNSIYLKWLQAAVIQHWQRVASPRAITEYLWIALKHEITYRRPAFLRDQLTANVLLEQVRRKSAFYETTIRRGSEVIAEVKSRWCCVDAVTQRPVRVSASVMACFFREAADEQTAPALQ</sequence>
<evidence type="ECO:0000256" key="1">
    <source>
        <dbReference type="ARBA" id="ARBA00005953"/>
    </source>
</evidence>
<dbReference type="Pfam" id="PF13279">
    <property type="entry name" value="4HBT_2"/>
    <property type="match status" value="1"/>
</dbReference>
<dbReference type="eggNOG" id="COG0824">
    <property type="taxonomic scope" value="Bacteria"/>
</dbReference>
<organism evidence="3 4">
    <name type="scientific">Novosphingobium lindaniclasticum LE124</name>
    <dbReference type="NCBI Taxonomy" id="1096930"/>
    <lineage>
        <taxon>Bacteria</taxon>
        <taxon>Pseudomonadati</taxon>
        <taxon>Pseudomonadota</taxon>
        <taxon>Alphaproteobacteria</taxon>
        <taxon>Sphingomonadales</taxon>
        <taxon>Sphingomonadaceae</taxon>
        <taxon>Novosphingobium</taxon>
    </lineage>
</organism>
<evidence type="ECO:0000313" key="4">
    <source>
        <dbReference type="Proteomes" id="UP000015527"/>
    </source>
</evidence>
<accession>T0IEF4</accession>
<dbReference type="PATRIC" id="fig|1096930.3.peg.3540"/>
<dbReference type="Gene3D" id="3.10.129.10">
    <property type="entry name" value="Hotdog Thioesterase"/>
    <property type="match status" value="1"/>
</dbReference>
<dbReference type="PANTHER" id="PTHR31793:SF27">
    <property type="entry name" value="NOVEL THIOESTERASE SUPERFAMILY DOMAIN AND SAPOSIN A-TYPE DOMAIN CONTAINING PROTEIN (0610012H03RIK)"/>
    <property type="match status" value="1"/>
</dbReference>
<dbReference type="PANTHER" id="PTHR31793">
    <property type="entry name" value="4-HYDROXYBENZOYL-COA THIOESTERASE FAMILY MEMBER"/>
    <property type="match status" value="1"/>
</dbReference>
<evidence type="ECO:0000313" key="3">
    <source>
        <dbReference type="EMBL" id="EQB10070.1"/>
    </source>
</evidence>
<protein>
    <submittedName>
        <fullName evidence="3">Uncharacterized protein</fullName>
    </submittedName>
</protein>
<keyword evidence="2" id="KW-0378">Hydrolase</keyword>
<dbReference type="GO" id="GO:0047617">
    <property type="term" value="F:fatty acyl-CoA hydrolase activity"/>
    <property type="evidence" value="ECO:0007669"/>
    <property type="project" value="TreeGrafter"/>
</dbReference>
<dbReference type="InterPro" id="IPR029069">
    <property type="entry name" value="HotDog_dom_sf"/>
</dbReference>
<gene>
    <name evidence="3" type="ORF">L284_17900</name>
</gene>
<comment type="caution">
    <text evidence="3">The sequence shown here is derived from an EMBL/GenBank/DDBJ whole genome shotgun (WGS) entry which is preliminary data.</text>
</comment>
<dbReference type="SUPFAM" id="SSF54637">
    <property type="entry name" value="Thioesterase/thiol ester dehydrase-isomerase"/>
    <property type="match status" value="1"/>
</dbReference>
<evidence type="ECO:0000256" key="2">
    <source>
        <dbReference type="ARBA" id="ARBA00022801"/>
    </source>
</evidence>
<dbReference type="InterPro" id="IPR050563">
    <property type="entry name" value="4-hydroxybenzoyl-CoA_TE"/>
</dbReference>
<dbReference type="CDD" id="cd00586">
    <property type="entry name" value="4HBT"/>
    <property type="match status" value="1"/>
</dbReference>
<reference evidence="3 4" key="1">
    <citation type="journal article" date="2013" name="Genome Announc.">
        <title>Genome Sequence of Novosphingobium lindaniclasticum LE124T, Isolated from a Hexachlorocyclohexane Dumpsite.</title>
        <authorList>
            <person name="Saxena A."/>
            <person name="Nayyar N."/>
            <person name="Sangwan N."/>
            <person name="Kumari R."/>
            <person name="Khurana J.P."/>
            <person name="Lal R."/>
        </authorList>
    </citation>
    <scope>NUCLEOTIDE SEQUENCE [LARGE SCALE GENOMIC DNA]</scope>
    <source>
        <strain evidence="3 4">LE124</strain>
    </source>
</reference>
<name>T0IEF4_9SPHN</name>
<comment type="similarity">
    <text evidence="1">Belongs to the 4-hydroxybenzoyl-CoA thioesterase family.</text>
</comment>